<organism evidence="1 2">
    <name type="scientific">Brachionus plicatilis</name>
    <name type="common">Marine rotifer</name>
    <name type="synonym">Brachionus muelleri</name>
    <dbReference type="NCBI Taxonomy" id="10195"/>
    <lineage>
        <taxon>Eukaryota</taxon>
        <taxon>Metazoa</taxon>
        <taxon>Spiralia</taxon>
        <taxon>Gnathifera</taxon>
        <taxon>Rotifera</taxon>
        <taxon>Eurotatoria</taxon>
        <taxon>Monogononta</taxon>
        <taxon>Pseudotrocha</taxon>
        <taxon>Ploima</taxon>
        <taxon>Brachionidae</taxon>
        <taxon>Brachionus</taxon>
    </lineage>
</organism>
<protein>
    <submittedName>
        <fullName evidence="1">Uncharacterized protein</fullName>
    </submittedName>
</protein>
<dbReference type="Proteomes" id="UP000276133">
    <property type="component" value="Unassembled WGS sequence"/>
</dbReference>
<evidence type="ECO:0000313" key="1">
    <source>
        <dbReference type="EMBL" id="RNA21065.1"/>
    </source>
</evidence>
<keyword evidence="2" id="KW-1185">Reference proteome</keyword>
<accession>A0A3M7RCR1</accession>
<dbReference type="EMBL" id="REGN01003743">
    <property type="protein sequence ID" value="RNA21065.1"/>
    <property type="molecule type" value="Genomic_DNA"/>
</dbReference>
<sequence>MDTIEERKISDGITLHLMIDFKLCLENFHSKLTQKKLALNKSINQDTRKQFIIGNKRIIFCSSLLIFQSKSNYKKTITNKTSKK</sequence>
<dbReference type="AlphaFoldDB" id="A0A3M7RCR1"/>
<gene>
    <name evidence="1" type="ORF">BpHYR1_029636</name>
</gene>
<reference evidence="1 2" key="1">
    <citation type="journal article" date="2018" name="Sci. Rep.">
        <title>Genomic signatures of local adaptation to the degree of environmental predictability in rotifers.</title>
        <authorList>
            <person name="Franch-Gras L."/>
            <person name="Hahn C."/>
            <person name="Garcia-Roger E.M."/>
            <person name="Carmona M.J."/>
            <person name="Serra M."/>
            <person name="Gomez A."/>
        </authorList>
    </citation>
    <scope>NUCLEOTIDE SEQUENCE [LARGE SCALE GENOMIC DNA]</scope>
    <source>
        <strain evidence="1">HYR1</strain>
    </source>
</reference>
<evidence type="ECO:0000313" key="2">
    <source>
        <dbReference type="Proteomes" id="UP000276133"/>
    </source>
</evidence>
<comment type="caution">
    <text evidence="1">The sequence shown here is derived from an EMBL/GenBank/DDBJ whole genome shotgun (WGS) entry which is preliminary data.</text>
</comment>
<proteinExistence type="predicted"/>
<name>A0A3M7RCR1_BRAPC</name>